<comment type="catalytic activity">
    <reaction evidence="9">
        <text>(R)-S-lactoylglutathione = methylglyoxal + glutathione</text>
        <dbReference type="Rhea" id="RHEA:19069"/>
        <dbReference type="ChEBI" id="CHEBI:17158"/>
        <dbReference type="ChEBI" id="CHEBI:57474"/>
        <dbReference type="ChEBI" id="CHEBI:57925"/>
        <dbReference type="EC" id="4.4.1.5"/>
    </reaction>
</comment>
<keyword evidence="5 8" id="KW-0862">Zinc</keyword>
<dbReference type="InterPro" id="IPR004360">
    <property type="entry name" value="Glyas_Fos-R_dOase_dom"/>
</dbReference>
<dbReference type="InterPro" id="IPR029068">
    <property type="entry name" value="Glyas_Bleomycin-R_OHBP_Dase"/>
</dbReference>
<dbReference type="PANTHER" id="PTHR10374">
    <property type="entry name" value="LACTOYLGLUTATHIONE LYASE GLYOXALASE I"/>
    <property type="match status" value="1"/>
</dbReference>
<evidence type="ECO:0000256" key="2">
    <source>
        <dbReference type="ARBA" id="ARBA00010363"/>
    </source>
</evidence>
<feature type="binding site" evidence="8">
    <location>
        <position position="130"/>
    </location>
    <ligand>
        <name>Zn(2+)</name>
        <dbReference type="ChEBI" id="CHEBI:29105"/>
        <note>ligand shared between dimeric partners</note>
    </ligand>
</feature>
<dbReference type="PROSITE" id="PS00934">
    <property type="entry name" value="GLYOXALASE_I_1"/>
    <property type="match status" value="2"/>
</dbReference>
<sequence>MTLIPRILKRYITTITSKPMHFPTAIEIAKNSSPVINHTDLRIKDPKVSIPFYEKHFGMKLLSYKSFPSKKFDLYYLGMADKELAKDDKGEYKIYNETGLLELTHNYGTESDPDFKINNGNQEPHRGFGHIAFTVADINKECERLEAEGVKFQKRLSDGRQRTMAFALDPDNYWIELLQYNKSDPVDVGTKFNHTMIRIKDPAKSLEFYQNVLGMSLVKTHEATNFKFTIYFVGYPKPGAELLNQEGLIELTHNWGTEDDADFSYHNGNTDPKGYGHFAIAFNNPEEVCNKIQATYPNIDWPVKYNQGNLKGFAFIRDPDGYLIEVLGRDLVIPA</sequence>
<dbReference type="Gene3D" id="3.10.180.10">
    <property type="entry name" value="2,3-Dihydroxybiphenyl 1,2-Dioxygenase, domain 1"/>
    <property type="match status" value="2"/>
</dbReference>
<name>A0A120K2G4_9SACH</name>
<dbReference type="NCBIfam" id="TIGR00068">
    <property type="entry name" value="glyox_I"/>
    <property type="match status" value="2"/>
</dbReference>
<dbReference type="InterPro" id="IPR018146">
    <property type="entry name" value="Glyoxalase_1_CS"/>
</dbReference>
<feature type="domain" description="VOC" evidence="10">
    <location>
        <begin position="191"/>
        <end position="329"/>
    </location>
</feature>
<dbReference type="STRING" id="45286.A0A120K2G4"/>
<evidence type="ECO:0000256" key="6">
    <source>
        <dbReference type="ARBA" id="ARBA00023239"/>
    </source>
</evidence>
<dbReference type="SUPFAM" id="SSF54593">
    <property type="entry name" value="Glyoxalase/Bleomycin resistance protein/Dihydroxybiphenyl dioxygenase"/>
    <property type="match status" value="2"/>
</dbReference>
<dbReference type="UniPathway" id="UPA00619">
    <property type="reaction ID" value="UER00675"/>
</dbReference>
<comment type="similarity">
    <text evidence="2 9">Belongs to the glyoxalase I family.</text>
</comment>
<reference evidence="11 12" key="1">
    <citation type="submission" date="2016-01" db="EMBL/GenBank/DDBJ databases">
        <title>Genome sequence of the yeast Holleya sinecauda.</title>
        <authorList>
            <person name="Dietrich F.S."/>
        </authorList>
    </citation>
    <scope>NUCLEOTIDE SEQUENCE [LARGE SCALE GENOMIC DNA]</scope>
    <source>
        <strain evidence="11 12">ATCC 58844</strain>
    </source>
</reference>
<dbReference type="AlphaFoldDB" id="A0A120K2G4"/>
<evidence type="ECO:0000256" key="5">
    <source>
        <dbReference type="ARBA" id="ARBA00022833"/>
    </source>
</evidence>
<dbReference type="PANTHER" id="PTHR10374:SF30">
    <property type="entry name" value="LACTOYLGLUTATHIONE LYASE"/>
    <property type="match status" value="1"/>
</dbReference>
<evidence type="ECO:0000256" key="8">
    <source>
        <dbReference type="PIRSR" id="PIRSR604361-3"/>
    </source>
</evidence>
<evidence type="ECO:0000256" key="9">
    <source>
        <dbReference type="RuleBase" id="RU361179"/>
    </source>
</evidence>
<evidence type="ECO:0000313" key="11">
    <source>
        <dbReference type="EMBL" id="AMD21450.1"/>
    </source>
</evidence>
<dbReference type="GeneID" id="28724740"/>
<feature type="binding site" evidence="8">
    <location>
        <position position="102"/>
    </location>
    <ligand>
        <name>Zn(2+)</name>
        <dbReference type="ChEBI" id="CHEBI:29105"/>
        <note>ligand shared between dimeric partners</note>
    </ligand>
</feature>
<organism evidence="11 12">
    <name type="scientific">Eremothecium sinecaudum</name>
    <dbReference type="NCBI Taxonomy" id="45286"/>
    <lineage>
        <taxon>Eukaryota</taxon>
        <taxon>Fungi</taxon>
        <taxon>Dikarya</taxon>
        <taxon>Ascomycota</taxon>
        <taxon>Saccharomycotina</taxon>
        <taxon>Saccharomycetes</taxon>
        <taxon>Saccharomycetales</taxon>
        <taxon>Saccharomycetaceae</taxon>
        <taxon>Eremothecium</taxon>
    </lineage>
</organism>
<dbReference type="EC" id="4.4.1.5" evidence="3 9"/>
<dbReference type="Pfam" id="PF00903">
    <property type="entry name" value="Glyoxalase"/>
    <property type="match status" value="2"/>
</dbReference>
<dbReference type="OrthoDB" id="16820at2759"/>
<feature type="binding site" evidence="8">
    <location>
        <position position="176"/>
    </location>
    <ligand>
        <name>Zn(2+)</name>
        <dbReference type="ChEBI" id="CHEBI:29105"/>
        <note>ligand shared between dimeric partners</note>
    </ligand>
</feature>
<dbReference type="PROSITE" id="PS00935">
    <property type="entry name" value="GLYOXALASE_I_2"/>
    <property type="match status" value="2"/>
</dbReference>
<comment type="pathway">
    <text evidence="1 9">Secondary metabolite metabolism; methylglyoxal degradation; (R)-lactate from methylglyoxal: step 1/2.</text>
</comment>
<dbReference type="InterPro" id="IPR037523">
    <property type="entry name" value="VOC_core"/>
</dbReference>
<evidence type="ECO:0000313" key="12">
    <source>
        <dbReference type="Proteomes" id="UP000243052"/>
    </source>
</evidence>
<feature type="domain" description="VOC" evidence="10">
    <location>
        <begin position="35"/>
        <end position="180"/>
    </location>
</feature>
<protein>
    <recommendedName>
        <fullName evidence="3 9">Lactoylglutathione lyase</fullName>
        <ecNumber evidence="3 9">4.4.1.5</ecNumber>
    </recommendedName>
    <alternativeName>
        <fullName evidence="9">Glyoxalase I</fullName>
    </alternativeName>
</protein>
<evidence type="ECO:0000256" key="4">
    <source>
        <dbReference type="ARBA" id="ARBA00022723"/>
    </source>
</evidence>
<keyword evidence="12" id="KW-1185">Reference proteome</keyword>
<evidence type="ECO:0000259" key="10">
    <source>
        <dbReference type="PROSITE" id="PS51819"/>
    </source>
</evidence>
<dbReference type="InterPro" id="IPR004361">
    <property type="entry name" value="Glyoxalase_1"/>
</dbReference>
<dbReference type="EMBL" id="CP014245">
    <property type="protein sequence ID" value="AMD21450.1"/>
    <property type="molecule type" value="Genomic_DNA"/>
</dbReference>
<feature type="active site" description="Proton donor/acceptor" evidence="7">
    <location>
        <position position="176"/>
    </location>
</feature>
<dbReference type="CDD" id="cd07233">
    <property type="entry name" value="GlxI_Zn"/>
    <property type="match status" value="2"/>
</dbReference>
<comment type="function">
    <text evidence="9">Catalyzes the conversion of hemimercaptal, formed from methylglyoxal and glutathione, to S-lactoylglutathione.</text>
</comment>
<accession>A0A120K2G4</accession>
<dbReference type="RefSeq" id="XP_017988446.1">
    <property type="nucleotide sequence ID" value="XM_018132957.1"/>
</dbReference>
<dbReference type="GO" id="GO:0046872">
    <property type="term" value="F:metal ion binding"/>
    <property type="evidence" value="ECO:0007669"/>
    <property type="project" value="UniProtKB-UniRule"/>
</dbReference>
<gene>
    <name evidence="11" type="ORF">AW171_hschr53401</name>
</gene>
<comment type="cofactor">
    <cofactor evidence="8">
        <name>Zn(2+)</name>
        <dbReference type="ChEBI" id="CHEBI:29105"/>
    </cofactor>
    <text evidence="8">Binds 1 zinc ion per subunit. In the homodimer, two zinc ions are bound between subunits.</text>
</comment>
<proteinExistence type="inferred from homology"/>
<dbReference type="PROSITE" id="PS51819">
    <property type="entry name" value="VOC"/>
    <property type="match status" value="2"/>
</dbReference>
<dbReference type="Proteomes" id="UP000243052">
    <property type="component" value="Chromosome v"/>
</dbReference>
<dbReference type="GO" id="GO:0004462">
    <property type="term" value="F:lactoylglutathione lyase activity"/>
    <property type="evidence" value="ECO:0007669"/>
    <property type="project" value="UniProtKB-UniRule"/>
</dbReference>
<keyword evidence="6 9" id="KW-0456">Lyase</keyword>
<evidence type="ECO:0000256" key="1">
    <source>
        <dbReference type="ARBA" id="ARBA00005008"/>
    </source>
</evidence>
<evidence type="ECO:0000256" key="7">
    <source>
        <dbReference type="PIRSR" id="PIRSR604361-1"/>
    </source>
</evidence>
<keyword evidence="4 8" id="KW-0479">Metal-binding</keyword>
<evidence type="ECO:0000256" key="3">
    <source>
        <dbReference type="ARBA" id="ARBA00012081"/>
    </source>
</evidence>